<keyword evidence="2" id="KW-0378">Hydrolase</keyword>
<protein>
    <submittedName>
        <fullName evidence="4">ADP-ribose pyrophosphatase</fullName>
    </submittedName>
</protein>
<dbReference type="PANTHER" id="PTHR43046">
    <property type="entry name" value="GDP-MANNOSE MANNOSYL HYDROLASE"/>
    <property type="match status" value="1"/>
</dbReference>
<feature type="domain" description="Nudix hydrolase" evidence="3">
    <location>
        <begin position="19"/>
        <end position="153"/>
    </location>
</feature>
<dbReference type="PROSITE" id="PS00893">
    <property type="entry name" value="NUDIX_BOX"/>
    <property type="match status" value="1"/>
</dbReference>
<reference evidence="4 5" key="1">
    <citation type="submission" date="2017-10" db="EMBL/GenBank/DDBJ databases">
        <title>Bifidobacterium xylocopum sp. nov. and Bifidobacterium aemilianum sp. nov., from the carpenter bee (Xylocopa violacea) digestive tract.</title>
        <authorList>
            <person name="Alberoni D."/>
            <person name="Baffoni L."/>
            <person name="Di Gioia D."/>
            <person name="Gaggia F."/>
            <person name="Biavati B."/>
        </authorList>
    </citation>
    <scope>NUCLEOTIDE SEQUENCE [LARGE SCALE GENOMIC DNA]</scope>
    <source>
        <strain evidence="4 5">XV10</strain>
    </source>
</reference>
<dbReference type="OrthoDB" id="9814308at2"/>
<dbReference type="EMBL" id="PDCG01000001">
    <property type="protein sequence ID" value="RBP98526.1"/>
    <property type="molecule type" value="Genomic_DNA"/>
</dbReference>
<evidence type="ECO:0000313" key="4">
    <source>
        <dbReference type="EMBL" id="RBP98526.1"/>
    </source>
</evidence>
<dbReference type="Pfam" id="PF00293">
    <property type="entry name" value="NUDIX"/>
    <property type="match status" value="1"/>
</dbReference>
<sequence>MTTPSFILDLRQKVGHDPLWLTGVTGYALDDHERLLLGRRSDTGEWALVYGINEPGEQPADTLVREIAAETGIEAEVTDLVSVISDDRMLTYANGDQAQYMDHSFLCRLLPDSPREPKPVDGENLEVGWFDPADLPQPLAASTSERITLFNHYLADKATGHPHTFFISQGQLH</sequence>
<proteinExistence type="predicted"/>
<dbReference type="RefSeq" id="WP_113859500.1">
    <property type="nucleotide sequence ID" value="NZ_PDCG01000001.1"/>
</dbReference>
<dbReference type="SUPFAM" id="SSF55811">
    <property type="entry name" value="Nudix"/>
    <property type="match status" value="1"/>
</dbReference>
<dbReference type="Gene3D" id="3.90.79.10">
    <property type="entry name" value="Nucleoside Triphosphate Pyrophosphohydrolase"/>
    <property type="match status" value="1"/>
</dbReference>
<comment type="caution">
    <text evidence="4">The sequence shown here is derived from an EMBL/GenBank/DDBJ whole genome shotgun (WGS) entry which is preliminary data.</text>
</comment>
<evidence type="ECO:0000256" key="1">
    <source>
        <dbReference type="ARBA" id="ARBA00001946"/>
    </source>
</evidence>
<organism evidence="4 5">
    <name type="scientific">Bifidobacterium aemilianum</name>
    <dbReference type="NCBI Taxonomy" id="2493120"/>
    <lineage>
        <taxon>Bacteria</taxon>
        <taxon>Bacillati</taxon>
        <taxon>Actinomycetota</taxon>
        <taxon>Actinomycetes</taxon>
        <taxon>Bifidobacteriales</taxon>
        <taxon>Bifidobacteriaceae</taxon>
        <taxon>Bifidobacterium</taxon>
    </lineage>
</organism>
<dbReference type="Proteomes" id="UP000252530">
    <property type="component" value="Unassembled WGS sequence"/>
</dbReference>
<dbReference type="InterPro" id="IPR000086">
    <property type="entry name" value="NUDIX_hydrolase_dom"/>
</dbReference>
<gene>
    <name evidence="4" type="ORF">CRD60_01310</name>
</gene>
<evidence type="ECO:0000256" key="2">
    <source>
        <dbReference type="ARBA" id="ARBA00022801"/>
    </source>
</evidence>
<dbReference type="PROSITE" id="PS51462">
    <property type="entry name" value="NUDIX"/>
    <property type="match status" value="1"/>
</dbReference>
<dbReference type="InterPro" id="IPR015797">
    <property type="entry name" value="NUDIX_hydrolase-like_dom_sf"/>
</dbReference>
<dbReference type="PANTHER" id="PTHR43046:SF16">
    <property type="entry name" value="ADP-RIBOSE PYROPHOSPHATASE YJHB-RELATED"/>
    <property type="match status" value="1"/>
</dbReference>
<evidence type="ECO:0000313" key="5">
    <source>
        <dbReference type="Proteomes" id="UP000252530"/>
    </source>
</evidence>
<dbReference type="GO" id="GO:0016787">
    <property type="term" value="F:hydrolase activity"/>
    <property type="evidence" value="ECO:0007669"/>
    <property type="project" value="UniProtKB-KW"/>
</dbReference>
<dbReference type="CDD" id="cd18879">
    <property type="entry name" value="NUDIX_Hydrolase"/>
    <property type="match status" value="1"/>
</dbReference>
<keyword evidence="5" id="KW-1185">Reference proteome</keyword>
<comment type="cofactor">
    <cofactor evidence="1">
        <name>Mg(2+)</name>
        <dbReference type="ChEBI" id="CHEBI:18420"/>
    </cofactor>
</comment>
<evidence type="ECO:0000259" key="3">
    <source>
        <dbReference type="PROSITE" id="PS51462"/>
    </source>
</evidence>
<dbReference type="InterPro" id="IPR020084">
    <property type="entry name" value="NUDIX_hydrolase_CS"/>
</dbReference>
<name>A0A366K9X6_9BIFI</name>
<dbReference type="AlphaFoldDB" id="A0A366K9X6"/>
<accession>A0A366K9X6</accession>